<sequence>MMIGEDFCKRHSHLIQFHRLLLSLSAEY</sequence>
<dbReference type="AlphaFoldDB" id="A0A0E9UZS9"/>
<reference evidence="1" key="2">
    <citation type="journal article" date="2015" name="Fish Shellfish Immunol.">
        <title>Early steps in the European eel (Anguilla anguilla)-Vibrio vulnificus interaction in the gills: Role of the RtxA13 toxin.</title>
        <authorList>
            <person name="Callol A."/>
            <person name="Pajuelo D."/>
            <person name="Ebbesson L."/>
            <person name="Teles M."/>
            <person name="MacKenzie S."/>
            <person name="Amaro C."/>
        </authorList>
    </citation>
    <scope>NUCLEOTIDE SEQUENCE</scope>
</reference>
<dbReference type="EMBL" id="GBXM01037198">
    <property type="protein sequence ID" value="JAH71379.1"/>
    <property type="molecule type" value="Transcribed_RNA"/>
</dbReference>
<name>A0A0E9UZS9_ANGAN</name>
<protein>
    <submittedName>
        <fullName evidence="1">Uncharacterized protein</fullName>
    </submittedName>
</protein>
<organism evidence="1">
    <name type="scientific">Anguilla anguilla</name>
    <name type="common">European freshwater eel</name>
    <name type="synonym">Muraena anguilla</name>
    <dbReference type="NCBI Taxonomy" id="7936"/>
    <lineage>
        <taxon>Eukaryota</taxon>
        <taxon>Metazoa</taxon>
        <taxon>Chordata</taxon>
        <taxon>Craniata</taxon>
        <taxon>Vertebrata</taxon>
        <taxon>Euteleostomi</taxon>
        <taxon>Actinopterygii</taxon>
        <taxon>Neopterygii</taxon>
        <taxon>Teleostei</taxon>
        <taxon>Anguilliformes</taxon>
        <taxon>Anguillidae</taxon>
        <taxon>Anguilla</taxon>
    </lineage>
</organism>
<evidence type="ECO:0000313" key="1">
    <source>
        <dbReference type="EMBL" id="JAH71379.1"/>
    </source>
</evidence>
<proteinExistence type="predicted"/>
<accession>A0A0E9UZS9</accession>
<reference evidence="1" key="1">
    <citation type="submission" date="2014-11" db="EMBL/GenBank/DDBJ databases">
        <authorList>
            <person name="Amaro Gonzalez C."/>
        </authorList>
    </citation>
    <scope>NUCLEOTIDE SEQUENCE</scope>
</reference>